<protein>
    <recommendedName>
        <fullName evidence="3">ABC transporter domain-containing protein</fullName>
    </recommendedName>
</protein>
<keyword evidence="2" id="KW-1185">Reference proteome</keyword>
<dbReference type="EMBL" id="JXUW01000004">
    <property type="protein sequence ID" value="KJE77501.1"/>
    <property type="molecule type" value="Genomic_DNA"/>
</dbReference>
<sequence>MTPRTVLEVRGSVSREGASVRLGTWSLAEGESMLLTGGSQDLVVRAFLGLESSAQITVLGAKAGSREARSVLALAFAGFTPMPSLKVLEHLALAVRIGPPRLGRVPSFREVLDEVGLLSSANEAAASLDADGRFQLSLAMMLVRLLPVWVVAPPIPYRASTGVVERMRQALDAGVAIVFLSDSELGQALSRQSRRLDMRLTQD</sequence>
<evidence type="ECO:0008006" key="3">
    <source>
        <dbReference type="Google" id="ProtNLM"/>
    </source>
</evidence>
<dbReference type="Proteomes" id="UP000032336">
    <property type="component" value="Unassembled WGS sequence"/>
</dbReference>
<evidence type="ECO:0000313" key="1">
    <source>
        <dbReference type="EMBL" id="KJE77501.1"/>
    </source>
</evidence>
<dbReference type="AlphaFoldDB" id="A0A0D8FWL7"/>
<accession>A0A0D8FWL7</accession>
<comment type="caution">
    <text evidence="1">The sequence shown here is derived from an EMBL/GenBank/DDBJ whole genome shotgun (WGS) entry which is preliminary data.</text>
</comment>
<reference evidence="1 2" key="1">
    <citation type="submission" date="2015-01" db="EMBL/GenBank/DDBJ databases">
        <title>Draft genome of the acidophilic iron oxidizer Ferrimicrobium acidiphilum strain T23.</title>
        <authorList>
            <person name="Poehlein A."/>
            <person name="Eisen S."/>
            <person name="Schloemann M."/>
            <person name="Johnson B.D."/>
            <person name="Daniel R."/>
            <person name="Muehling M."/>
        </authorList>
    </citation>
    <scope>NUCLEOTIDE SEQUENCE [LARGE SCALE GENOMIC DNA]</scope>
    <source>
        <strain evidence="1 2">T23</strain>
    </source>
</reference>
<dbReference type="RefSeq" id="WP_035388552.1">
    <property type="nucleotide sequence ID" value="NZ_JQKF01000003.1"/>
</dbReference>
<proteinExistence type="predicted"/>
<dbReference type="GeneID" id="78371915"/>
<organism evidence="1 2">
    <name type="scientific">Ferrimicrobium acidiphilum DSM 19497</name>
    <dbReference type="NCBI Taxonomy" id="1121877"/>
    <lineage>
        <taxon>Bacteria</taxon>
        <taxon>Bacillati</taxon>
        <taxon>Actinomycetota</taxon>
        <taxon>Acidimicrobiia</taxon>
        <taxon>Acidimicrobiales</taxon>
        <taxon>Acidimicrobiaceae</taxon>
        <taxon>Ferrimicrobium</taxon>
    </lineage>
</organism>
<dbReference type="STRING" id="1121877.FEAC_06090"/>
<name>A0A0D8FWL7_9ACTN</name>
<gene>
    <name evidence="1" type="ORF">FEAC_06090</name>
</gene>
<evidence type="ECO:0000313" key="2">
    <source>
        <dbReference type="Proteomes" id="UP000032336"/>
    </source>
</evidence>